<comment type="catalytic activity">
    <reaction evidence="4">
        <text>5-methyl-5,6,7,8-tetrahydromethanopterin + oxidized coenzyme F420-(gamma-L-Glu)(n) + H(+) = 5,10-methylenetetrahydromethanopterin + reduced coenzyme F420-(gamma-L-Glu)(n)</text>
        <dbReference type="Rhea" id="RHEA:21144"/>
        <dbReference type="Rhea" id="RHEA-COMP:12939"/>
        <dbReference type="Rhea" id="RHEA-COMP:14378"/>
        <dbReference type="ChEBI" id="CHEBI:15378"/>
        <dbReference type="ChEBI" id="CHEBI:57818"/>
        <dbReference type="ChEBI" id="CHEBI:58116"/>
        <dbReference type="ChEBI" id="CHEBI:133980"/>
        <dbReference type="ChEBI" id="CHEBI:139511"/>
        <dbReference type="EC" id="1.5.98.2"/>
    </reaction>
</comment>
<sequence>MLGIELTPEHPVSRIAELGERAESNGFDTVFSSCHYNNRDPFVALDRIATRTDDVRLGPGIANPYETHPVTLASRVASLDEAADGRAVYGIGPGDRSTIENLGFEHDGALRRVLEAFKLAQDLFDGERVDHDGTFEAVDAGLNFDVPSETIPVYVGGQGPHMIRMSAKHADGLLFNGSHPKDMAWAAEQVDAGLEERPGERGEFDFAAYASVSLSEDAEAAREAARPAVAFIAAGAAPPVLDRHDIDRETAATIGEHISAGEFEAAFAAVTERMIDAFCIAGTPDGVTDRIDAVLEHADSFVAGSPLGPDLEAAIRLAGSALRTRTDHA</sequence>
<dbReference type="RefSeq" id="WP_015408193.1">
    <property type="nucleotide sequence ID" value="NC_020388.1"/>
</dbReference>
<dbReference type="HOGENOM" id="CLU_027853_5_3_2"/>
<evidence type="ECO:0000259" key="5">
    <source>
        <dbReference type="Pfam" id="PF00296"/>
    </source>
</evidence>
<dbReference type="EMBL" id="HF582854">
    <property type="protein sequence ID" value="CCQ35343.1"/>
    <property type="molecule type" value="Genomic_DNA"/>
</dbReference>
<gene>
    <name evidence="4 6" type="primary">mer</name>
    <name evidence="6" type="ordered locus">Nmlp_1133</name>
</gene>
<dbReference type="GO" id="GO:0016705">
    <property type="term" value="F:oxidoreductase activity, acting on paired donors, with incorporation or reduction of molecular oxygen"/>
    <property type="evidence" value="ECO:0007669"/>
    <property type="project" value="InterPro"/>
</dbReference>
<dbReference type="InterPro" id="IPR019946">
    <property type="entry name" value="MeH4methanopterin_reductase"/>
</dbReference>
<dbReference type="AlphaFoldDB" id="M1XYX8"/>
<evidence type="ECO:0000313" key="6">
    <source>
        <dbReference type="EMBL" id="CCQ35343.1"/>
    </source>
</evidence>
<evidence type="ECO:0000256" key="1">
    <source>
        <dbReference type="ARBA" id="ARBA00022490"/>
    </source>
</evidence>
<evidence type="ECO:0000256" key="2">
    <source>
        <dbReference type="ARBA" id="ARBA00022563"/>
    </source>
</evidence>
<proteinExistence type="inferred from homology"/>
<dbReference type="InterPro" id="IPR050564">
    <property type="entry name" value="F420-G6PD/mer"/>
</dbReference>
<dbReference type="SUPFAM" id="SSF51679">
    <property type="entry name" value="Bacterial luciferase-like"/>
    <property type="match status" value="1"/>
</dbReference>
<accession>M1XYX8</accession>
<dbReference type="GeneID" id="14650547"/>
<dbReference type="OrthoDB" id="213164at2157"/>
<dbReference type="Gene3D" id="3.20.20.30">
    <property type="entry name" value="Luciferase-like domain"/>
    <property type="match status" value="1"/>
</dbReference>
<dbReference type="Pfam" id="PF00296">
    <property type="entry name" value="Bac_luciferase"/>
    <property type="match status" value="1"/>
</dbReference>
<name>M1XYX8_NATM8</name>
<dbReference type="PANTHER" id="PTHR43244">
    <property type="match status" value="1"/>
</dbReference>
<keyword evidence="3 4" id="KW-0560">Oxidoreductase</keyword>
<dbReference type="NCBIfam" id="NF002619">
    <property type="entry name" value="PRK02271.1"/>
    <property type="match status" value="1"/>
</dbReference>
<dbReference type="CDD" id="cd01097">
    <property type="entry name" value="Tetrahydromethanopterin_reductase"/>
    <property type="match status" value="1"/>
</dbReference>
<dbReference type="KEGG" id="nmo:Nmlp_1133"/>
<dbReference type="eggNOG" id="arCOG02410">
    <property type="taxonomic scope" value="Archaea"/>
</dbReference>
<dbReference type="GO" id="GO:0018537">
    <property type="term" value="F:coenzyme F420-dependent N5,N10-methenyltetrahydromethanopterin reductase activity"/>
    <property type="evidence" value="ECO:0007669"/>
    <property type="project" value="UniProtKB-UniRule"/>
</dbReference>
<reference evidence="6 7" key="1">
    <citation type="journal article" date="2013" name="Genome Announc.">
        <title>Genome of the haloarchaeon Natronomonas moolapensis, a neutrophilic member of a previously haloalkaliphilic genus.</title>
        <authorList>
            <person name="Dyall-Smith M.L."/>
            <person name="Pfeiffer F."/>
            <person name="Oberwinkler T."/>
            <person name="Klee K."/>
            <person name="Rampp M."/>
            <person name="Palm P."/>
            <person name="Gross K."/>
            <person name="Schuster S.C."/>
            <person name="Oesterhelt D."/>
        </authorList>
    </citation>
    <scope>NUCLEOTIDE SEQUENCE [LARGE SCALE GENOMIC DNA]</scope>
    <source>
        <strain evidence="7">DSM 18674 / JCM 14361 / 8.8.11</strain>
    </source>
</reference>
<protein>
    <recommendedName>
        <fullName evidence="4">5,10-methylenetetrahydromethanopterin reductase</fullName>
        <ecNumber evidence="4">1.5.98.2</ecNumber>
    </recommendedName>
    <alternativeName>
        <fullName evidence="4">Coenzyme F420-dependent N(5),N(10)-methylenetetrahydromethanopterin reductase</fullName>
    </alternativeName>
    <alternativeName>
        <fullName evidence="4">Methylene-H(4)MPT reductase</fullName>
    </alternativeName>
</protein>
<dbReference type="HAMAP" id="MF_01091">
    <property type="entry name" value="F420_mer"/>
    <property type="match status" value="1"/>
</dbReference>
<dbReference type="EC" id="1.5.98.2" evidence="4"/>
<dbReference type="GO" id="GO:0005737">
    <property type="term" value="C:cytoplasm"/>
    <property type="evidence" value="ECO:0007669"/>
    <property type="project" value="UniProtKB-SubCell"/>
</dbReference>
<comment type="subcellular location">
    <subcellularLocation>
        <location evidence="4">Cytoplasm</location>
    </subcellularLocation>
</comment>
<evidence type="ECO:0000313" key="7">
    <source>
        <dbReference type="Proteomes" id="UP000011867"/>
    </source>
</evidence>
<dbReference type="Proteomes" id="UP000011867">
    <property type="component" value="Chromosome"/>
</dbReference>
<keyword evidence="7" id="KW-1185">Reference proteome</keyword>
<evidence type="ECO:0000256" key="4">
    <source>
        <dbReference type="HAMAP-Rule" id="MF_01091"/>
    </source>
</evidence>
<organism evidence="6 7">
    <name type="scientific">Natronomonas moolapensis (strain DSM 18674 / CECT 7526 / JCM 14361 / 8.8.11)</name>
    <dbReference type="NCBI Taxonomy" id="268739"/>
    <lineage>
        <taxon>Archaea</taxon>
        <taxon>Methanobacteriati</taxon>
        <taxon>Methanobacteriota</taxon>
        <taxon>Stenosarchaea group</taxon>
        <taxon>Halobacteria</taxon>
        <taxon>Halobacteriales</taxon>
        <taxon>Natronomonadaceae</taxon>
        <taxon>Natronomonas</taxon>
    </lineage>
</organism>
<comment type="similarity">
    <text evidence="4">Belongs to the mer family.</text>
</comment>
<dbReference type="GO" id="GO:0006730">
    <property type="term" value="P:one-carbon metabolic process"/>
    <property type="evidence" value="ECO:0007669"/>
    <property type="project" value="UniProtKB-UniRule"/>
</dbReference>
<dbReference type="InterPro" id="IPR011251">
    <property type="entry name" value="Luciferase-like_dom"/>
</dbReference>
<dbReference type="PANTHER" id="PTHR43244:SF1">
    <property type="entry name" value="5,10-METHYLENETETRAHYDROMETHANOPTERIN REDUCTASE"/>
    <property type="match status" value="1"/>
</dbReference>
<feature type="domain" description="Luciferase-like" evidence="5">
    <location>
        <begin position="9"/>
        <end position="294"/>
    </location>
</feature>
<keyword evidence="1 4" id="KW-0963">Cytoplasm</keyword>
<comment type="function">
    <text evidence="4">Catalyzes the oxidation of methyl-H(4)MPT to methylene-H(4)MPT.</text>
</comment>
<evidence type="ECO:0000256" key="3">
    <source>
        <dbReference type="ARBA" id="ARBA00023002"/>
    </source>
</evidence>
<dbReference type="STRING" id="268739.Nmlp_1133"/>
<keyword evidence="2 4" id="KW-0554">One-carbon metabolism</keyword>
<dbReference type="InterPro" id="IPR036661">
    <property type="entry name" value="Luciferase-like_sf"/>
</dbReference>